<dbReference type="Pfam" id="PF22936">
    <property type="entry name" value="Pol_BBD"/>
    <property type="match status" value="1"/>
</dbReference>
<evidence type="ECO:0000313" key="2">
    <source>
        <dbReference type="EMBL" id="KAJ8400356.1"/>
    </source>
</evidence>
<dbReference type="EMBL" id="JAINUG010000077">
    <property type="protein sequence ID" value="KAJ8400356.1"/>
    <property type="molecule type" value="Genomic_DNA"/>
</dbReference>
<dbReference type="Proteomes" id="UP001221898">
    <property type="component" value="Unassembled WGS sequence"/>
</dbReference>
<keyword evidence="3" id="KW-1185">Reference proteome</keyword>
<evidence type="ECO:0000259" key="1">
    <source>
        <dbReference type="Pfam" id="PF22936"/>
    </source>
</evidence>
<accession>A0AAD7SFB3</accession>
<protein>
    <recommendedName>
        <fullName evidence="1">Retrovirus-related Pol polyprotein from transposon TNT 1-94-like beta-barrel domain-containing protein</fullName>
    </recommendedName>
</protein>
<feature type="domain" description="Retrovirus-related Pol polyprotein from transposon TNT 1-94-like beta-barrel" evidence="1">
    <location>
        <begin position="47"/>
        <end position="134"/>
    </location>
</feature>
<proteinExistence type="predicted"/>
<gene>
    <name evidence="2" type="ORF">AAFF_G00397390</name>
</gene>
<dbReference type="InterPro" id="IPR054722">
    <property type="entry name" value="PolX-like_BBD"/>
</dbReference>
<reference evidence="2" key="1">
    <citation type="journal article" date="2023" name="Science">
        <title>Genome structures resolve the early diversification of teleost fishes.</title>
        <authorList>
            <person name="Parey E."/>
            <person name="Louis A."/>
            <person name="Montfort J."/>
            <person name="Bouchez O."/>
            <person name="Roques C."/>
            <person name="Iampietro C."/>
            <person name="Lluch J."/>
            <person name="Castinel A."/>
            <person name="Donnadieu C."/>
            <person name="Desvignes T."/>
            <person name="Floi Bucao C."/>
            <person name="Jouanno E."/>
            <person name="Wen M."/>
            <person name="Mejri S."/>
            <person name="Dirks R."/>
            <person name="Jansen H."/>
            <person name="Henkel C."/>
            <person name="Chen W.J."/>
            <person name="Zahm M."/>
            <person name="Cabau C."/>
            <person name="Klopp C."/>
            <person name="Thompson A.W."/>
            <person name="Robinson-Rechavi M."/>
            <person name="Braasch I."/>
            <person name="Lecointre G."/>
            <person name="Bobe J."/>
            <person name="Postlethwait J.H."/>
            <person name="Berthelot C."/>
            <person name="Roest Crollius H."/>
            <person name="Guiguen Y."/>
        </authorList>
    </citation>
    <scope>NUCLEOTIDE SEQUENCE</scope>
    <source>
        <strain evidence="2">NC1722</strain>
    </source>
</reference>
<name>A0AAD7SFB3_9TELE</name>
<sequence>MTCRRRQRRDDTQQVSEEASNKAYAFLTSNENAEIQLRRGVKMTGLMVDTGATSHIITDIAKFKKFDDRFQAETHCVELADGTRSNGIAEHRGDAKVSLIDSRGRRHNTTLRRALYIPSYPQDIFSVKAATASGATVIFKEGKDVIQDGTRRYPIPHS</sequence>
<evidence type="ECO:0000313" key="3">
    <source>
        <dbReference type="Proteomes" id="UP001221898"/>
    </source>
</evidence>
<organism evidence="2 3">
    <name type="scientific">Aldrovandia affinis</name>
    <dbReference type="NCBI Taxonomy" id="143900"/>
    <lineage>
        <taxon>Eukaryota</taxon>
        <taxon>Metazoa</taxon>
        <taxon>Chordata</taxon>
        <taxon>Craniata</taxon>
        <taxon>Vertebrata</taxon>
        <taxon>Euteleostomi</taxon>
        <taxon>Actinopterygii</taxon>
        <taxon>Neopterygii</taxon>
        <taxon>Teleostei</taxon>
        <taxon>Notacanthiformes</taxon>
        <taxon>Halosauridae</taxon>
        <taxon>Aldrovandia</taxon>
    </lineage>
</organism>
<comment type="caution">
    <text evidence="2">The sequence shown here is derived from an EMBL/GenBank/DDBJ whole genome shotgun (WGS) entry which is preliminary data.</text>
</comment>
<dbReference type="AlphaFoldDB" id="A0AAD7SFB3"/>